<feature type="transmembrane region" description="Helical" evidence="1">
    <location>
        <begin position="16"/>
        <end position="36"/>
    </location>
</feature>
<keyword evidence="1" id="KW-0472">Membrane</keyword>
<reference evidence="2" key="1">
    <citation type="journal article" date="2022" name="Cell">
        <title>Design, construction, and in vivo augmentation of a complex gut microbiome.</title>
        <authorList>
            <person name="Cheng A.G."/>
            <person name="Ho P.Y."/>
            <person name="Aranda-Diaz A."/>
            <person name="Jain S."/>
            <person name="Yu F.B."/>
            <person name="Meng X."/>
            <person name="Wang M."/>
            <person name="Iakiviak M."/>
            <person name="Nagashima K."/>
            <person name="Zhao A."/>
            <person name="Murugkar P."/>
            <person name="Patil A."/>
            <person name="Atabakhsh K."/>
            <person name="Weakley A."/>
            <person name="Yan J."/>
            <person name="Brumbaugh A.R."/>
            <person name="Higginbottom S."/>
            <person name="Dimas A."/>
            <person name="Shiver A.L."/>
            <person name="Deutschbauer A."/>
            <person name="Neff N."/>
            <person name="Sonnenburg J.L."/>
            <person name="Huang K.C."/>
            <person name="Fischbach M.A."/>
        </authorList>
    </citation>
    <scope>NUCLEOTIDE SEQUENCE</scope>
    <source>
        <strain evidence="2">DSM 19829</strain>
    </source>
</reference>
<feature type="transmembrane region" description="Helical" evidence="1">
    <location>
        <begin position="68"/>
        <end position="85"/>
    </location>
</feature>
<gene>
    <name evidence="2" type="ORF">NQ502_17995</name>
</gene>
<organism evidence="2 3">
    <name type="scientific">Ruminococcus gauvreauii</name>
    <dbReference type="NCBI Taxonomy" id="438033"/>
    <lineage>
        <taxon>Bacteria</taxon>
        <taxon>Bacillati</taxon>
        <taxon>Bacillota</taxon>
        <taxon>Clostridia</taxon>
        <taxon>Eubacteriales</taxon>
        <taxon>Oscillospiraceae</taxon>
        <taxon>Ruminococcus</taxon>
    </lineage>
</organism>
<feature type="transmembrane region" description="Helical" evidence="1">
    <location>
        <begin position="43"/>
        <end position="62"/>
    </location>
</feature>
<evidence type="ECO:0000256" key="1">
    <source>
        <dbReference type="SAM" id="Phobius"/>
    </source>
</evidence>
<sequence length="196" mass="20775">MDISKLSDLDITALDIAAPNWLLAVSAVIAVLNCFLGYRLLKLWVTLVGFVIGAMIGYFATVEYVNNIGIAILTGLLGGMLIGFLAFRVYLLGVFLISFVLAFSMFLRIPADSETLMLLVLGGGLIVALAVGIAAVKFVRPAVIIITGISGGLGAASDFLMLMKDKEPVHVLGAGVILAVSGILVQFLTTRKEKKM</sequence>
<dbReference type="EMBL" id="CP102290">
    <property type="protein sequence ID" value="UWP59230.1"/>
    <property type="molecule type" value="Genomic_DNA"/>
</dbReference>
<evidence type="ECO:0000313" key="3">
    <source>
        <dbReference type="Proteomes" id="UP001060164"/>
    </source>
</evidence>
<dbReference type="Proteomes" id="UP001060164">
    <property type="component" value="Chromosome"/>
</dbReference>
<evidence type="ECO:0000313" key="2">
    <source>
        <dbReference type="EMBL" id="UWP59230.1"/>
    </source>
</evidence>
<accession>A0ABY5VF92</accession>
<proteinExistence type="predicted"/>
<keyword evidence="3" id="KW-1185">Reference proteome</keyword>
<dbReference type="RefSeq" id="WP_028528893.1">
    <property type="nucleotide sequence ID" value="NZ_CABLBR010000016.1"/>
</dbReference>
<feature type="transmembrane region" description="Helical" evidence="1">
    <location>
        <begin position="115"/>
        <end position="136"/>
    </location>
</feature>
<feature type="transmembrane region" description="Helical" evidence="1">
    <location>
        <begin position="90"/>
        <end position="109"/>
    </location>
</feature>
<feature type="transmembrane region" description="Helical" evidence="1">
    <location>
        <begin position="143"/>
        <end position="163"/>
    </location>
</feature>
<feature type="transmembrane region" description="Helical" evidence="1">
    <location>
        <begin position="169"/>
        <end position="188"/>
    </location>
</feature>
<name>A0ABY5VF92_9FIRM</name>
<keyword evidence="1" id="KW-0812">Transmembrane</keyword>
<protein>
    <submittedName>
        <fullName evidence="2">TMEM198/TM7SF3 family protein</fullName>
    </submittedName>
</protein>
<keyword evidence="1" id="KW-1133">Transmembrane helix</keyword>